<evidence type="ECO:0000313" key="2">
    <source>
        <dbReference type="Proteomes" id="UP000789706"/>
    </source>
</evidence>
<evidence type="ECO:0000313" key="1">
    <source>
        <dbReference type="EMBL" id="CAG8603035.1"/>
    </source>
</evidence>
<keyword evidence="2" id="KW-1185">Reference proteome</keyword>
<proteinExistence type="predicted"/>
<dbReference type="EMBL" id="CAJVPK010001958">
    <property type="protein sequence ID" value="CAG8603035.1"/>
    <property type="molecule type" value="Genomic_DNA"/>
</dbReference>
<feature type="non-terminal residue" evidence="1">
    <location>
        <position position="1"/>
    </location>
</feature>
<comment type="caution">
    <text evidence="1">The sequence shown here is derived from an EMBL/GenBank/DDBJ whole genome shotgun (WGS) entry which is preliminary data.</text>
</comment>
<dbReference type="OrthoDB" id="2438612at2759"/>
<name>A0A9N9GF19_9GLOM</name>
<sequence>MKTLTKLNKYDFIITILESDTQNLPGPRYQVTCGLKSSEICTSSSVTITSLYQQIFNTKTKFSGPLVMGFDQQDIVNQMLENIQFRPFEFFIEKLRIIIIEIGTSKNCEWNYAGVGYQSSFTYKIEKENFLFVKHFTDTKLDNKPKYNANTLFGLENIYTQELIRQLKYEFWTRSLDSEKDQETLKNLYNLSFFQPVPNYNQAKIFWGSRRYARFYGLGGECLEKPIYERNRISQERLDQLQQFLNDKNNIIMSSYKTDTKTGLLVKYIKDTKEALWEKF</sequence>
<dbReference type="Proteomes" id="UP000789706">
    <property type="component" value="Unassembled WGS sequence"/>
</dbReference>
<accession>A0A9N9GF19</accession>
<organism evidence="1 2">
    <name type="scientific">Diversispora eburnea</name>
    <dbReference type="NCBI Taxonomy" id="1213867"/>
    <lineage>
        <taxon>Eukaryota</taxon>
        <taxon>Fungi</taxon>
        <taxon>Fungi incertae sedis</taxon>
        <taxon>Mucoromycota</taxon>
        <taxon>Glomeromycotina</taxon>
        <taxon>Glomeromycetes</taxon>
        <taxon>Diversisporales</taxon>
        <taxon>Diversisporaceae</taxon>
        <taxon>Diversispora</taxon>
    </lineage>
</organism>
<protein>
    <submittedName>
        <fullName evidence="1">11668_t:CDS:1</fullName>
    </submittedName>
</protein>
<reference evidence="1" key="1">
    <citation type="submission" date="2021-06" db="EMBL/GenBank/DDBJ databases">
        <authorList>
            <person name="Kallberg Y."/>
            <person name="Tangrot J."/>
            <person name="Rosling A."/>
        </authorList>
    </citation>
    <scope>NUCLEOTIDE SEQUENCE</scope>
    <source>
        <strain evidence="1">AZ414A</strain>
    </source>
</reference>
<dbReference type="AlphaFoldDB" id="A0A9N9GF19"/>
<gene>
    <name evidence="1" type="ORF">DEBURN_LOCUS9616</name>
</gene>